<dbReference type="Pfam" id="PF00440">
    <property type="entry name" value="TetR_N"/>
    <property type="match status" value="1"/>
</dbReference>
<dbReference type="InterPro" id="IPR009057">
    <property type="entry name" value="Homeodomain-like_sf"/>
</dbReference>
<protein>
    <submittedName>
        <fullName evidence="7">TetR/AcrR family transcriptional regulator</fullName>
    </submittedName>
</protein>
<accession>A0ABP6C9V7</accession>
<evidence type="ECO:0000256" key="4">
    <source>
        <dbReference type="PROSITE-ProRule" id="PRU00335"/>
    </source>
</evidence>
<dbReference type="InterPro" id="IPR050109">
    <property type="entry name" value="HTH-type_TetR-like_transc_reg"/>
</dbReference>
<evidence type="ECO:0000259" key="6">
    <source>
        <dbReference type="PROSITE" id="PS50977"/>
    </source>
</evidence>
<dbReference type="Pfam" id="PF13305">
    <property type="entry name" value="TetR_C_33"/>
    <property type="match status" value="1"/>
</dbReference>
<dbReference type="PANTHER" id="PTHR30055">
    <property type="entry name" value="HTH-TYPE TRANSCRIPTIONAL REGULATOR RUTR"/>
    <property type="match status" value="1"/>
</dbReference>
<evidence type="ECO:0000313" key="8">
    <source>
        <dbReference type="Proteomes" id="UP001501447"/>
    </source>
</evidence>
<dbReference type="Gene3D" id="1.10.357.10">
    <property type="entry name" value="Tetracycline Repressor, domain 2"/>
    <property type="match status" value="1"/>
</dbReference>
<dbReference type="Proteomes" id="UP001501447">
    <property type="component" value="Unassembled WGS sequence"/>
</dbReference>
<dbReference type="RefSeq" id="WP_344565025.1">
    <property type="nucleotide sequence ID" value="NZ_BAAARJ010000006.1"/>
</dbReference>
<dbReference type="SUPFAM" id="SSF48498">
    <property type="entry name" value="Tetracyclin repressor-like, C-terminal domain"/>
    <property type="match status" value="1"/>
</dbReference>
<dbReference type="InterPro" id="IPR025996">
    <property type="entry name" value="MT1864/Rv1816-like_C"/>
</dbReference>
<evidence type="ECO:0000256" key="1">
    <source>
        <dbReference type="ARBA" id="ARBA00023015"/>
    </source>
</evidence>
<dbReference type="PROSITE" id="PS50977">
    <property type="entry name" value="HTH_TETR_2"/>
    <property type="match status" value="1"/>
</dbReference>
<gene>
    <name evidence="7" type="ORF">GCM10009863_24080</name>
</gene>
<dbReference type="SUPFAM" id="SSF46689">
    <property type="entry name" value="Homeodomain-like"/>
    <property type="match status" value="1"/>
</dbReference>
<feature type="domain" description="HTH tetR-type" evidence="6">
    <location>
        <begin position="31"/>
        <end position="91"/>
    </location>
</feature>
<dbReference type="InterPro" id="IPR001647">
    <property type="entry name" value="HTH_TetR"/>
</dbReference>
<keyword evidence="1" id="KW-0805">Transcription regulation</keyword>
<keyword evidence="2 4" id="KW-0238">DNA-binding</keyword>
<feature type="DNA-binding region" description="H-T-H motif" evidence="4">
    <location>
        <begin position="54"/>
        <end position="73"/>
    </location>
</feature>
<comment type="caution">
    <text evidence="7">The sequence shown here is derived from an EMBL/GenBank/DDBJ whole genome shotgun (WGS) entry which is preliminary data.</text>
</comment>
<dbReference type="EMBL" id="BAAARJ010000006">
    <property type="protein sequence ID" value="GAA2609704.1"/>
    <property type="molecule type" value="Genomic_DNA"/>
</dbReference>
<proteinExistence type="predicted"/>
<evidence type="ECO:0000313" key="7">
    <source>
        <dbReference type="EMBL" id="GAA2609704.1"/>
    </source>
</evidence>
<dbReference type="InterPro" id="IPR036271">
    <property type="entry name" value="Tet_transcr_reg_TetR-rel_C_sf"/>
</dbReference>
<evidence type="ECO:0000256" key="5">
    <source>
        <dbReference type="SAM" id="MobiDB-lite"/>
    </source>
</evidence>
<keyword evidence="3" id="KW-0804">Transcription</keyword>
<feature type="region of interest" description="Disordered" evidence="5">
    <location>
        <begin position="1"/>
        <end position="28"/>
    </location>
</feature>
<sequence>MEANTSAAGSGTGEGGRGRSARQGKRGYHHGDLRNALIDAAIELAGEGGPDAVVLRAAARRVGVSATAAYRHFEGQAELFHAVKEYGQQRLVECMEAGGREIHGDGPEAVKERVMALGRGYIRFALEEPGLFRAAFCPSFPDPIPITEDGGLGRIAEQWRARSFDMLIETLDELVAAGMMPPERRPGAELSAWATVHGLAMLLVDGPLDTLTPEQVHCITERVIGDILTGLTAP</sequence>
<name>A0ABP6C9V7_9ACTN</name>
<organism evidence="7 8">
    <name type="scientific">Streptomyces axinellae</name>
    <dbReference type="NCBI Taxonomy" id="552788"/>
    <lineage>
        <taxon>Bacteria</taxon>
        <taxon>Bacillati</taxon>
        <taxon>Actinomycetota</taxon>
        <taxon>Actinomycetes</taxon>
        <taxon>Kitasatosporales</taxon>
        <taxon>Streptomycetaceae</taxon>
        <taxon>Streptomyces</taxon>
    </lineage>
</organism>
<keyword evidence="8" id="KW-1185">Reference proteome</keyword>
<dbReference type="PRINTS" id="PR00455">
    <property type="entry name" value="HTHTETR"/>
</dbReference>
<evidence type="ECO:0000256" key="3">
    <source>
        <dbReference type="ARBA" id="ARBA00023163"/>
    </source>
</evidence>
<reference evidence="8" key="1">
    <citation type="journal article" date="2019" name="Int. J. Syst. Evol. Microbiol.">
        <title>The Global Catalogue of Microorganisms (GCM) 10K type strain sequencing project: providing services to taxonomists for standard genome sequencing and annotation.</title>
        <authorList>
            <consortium name="The Broad Institute Genomics Platform"/>
            <consortium name="The Broad Institute Genome Sequencing Center for Infectious Disease"/>
            <person name="Wu L."/>
            <person name="Ma J."/>
        </authorList>
    </citation>
    <scope>NUCLEOTIDE SEQUENCE [LARGE SCALE GENOMIC DNA]</scope>
    <source>
        <strain evidence="8">JCM 16373</strain>
    </source>
</reference>
<dbReference type="PANTHER" id="PTHR30055:SF220">
    <property type="entry name" value="TETR-FAMILY REGULATORY PROTEIN"/>
    <property type="match status" value="1"/>
</dbReference>
<feature type="compositionally biased region" description="Basic residues" evidence="5">
    <location>
        <begin position="19"/>
        <end position="28"/>
    </location>
</feature>
<evidence type="ECO:0000256" key="2">
    <source>
        <dbReference type="ARBA" id="ARBA00023125"/>
    </source>
</evidence>